<dbReference type="FunFam" id="4.10.280.10:FF:000009">
    <property type="entry name" value="Transcription factor HES-1"/>
    <property type="match status" value="1"/>
</dbReference>
<evidence type="ECO:0000259" key="8">
    <source>
        <dbReference type="PROSITE" id="PS51054"/>
    </source>
</evidence>
<evidence type="ECO:0000256" key="3">
    <source>
        <dbReference type="ARBA" id="ARBA00023125"/>
    </source>
</evidence>
<evidence type="ECO:0000256" key="6">
    <source>
        <dbReference type="SAM" id="MobiDB-lite"/>
    </source>
</evidence>
<evidence type="ECO:0000259" key="7">
    <source>
        <dbReference type="PROSITE" id="PS50888"/>
    </source>
</evidence>
<feature type="region of interest" description="Disordered" evidence="6">
    <location>
        <begin position="577"/>
        <end position="690"/>
    </location>
</feature>
<feature type="region of interest" description="Disordered" evidence="6">
    <location>
        <begin position="395"/>
        <end position="425"/>
    </location>
</feature>
<dbReference type="PANTHER" id="PTHR10985">
    <property type="entry name" value="BASIC HELIX-LOOP-HELIX TRANSCRIPTION FACTOR, HES-RELATED"/>
    <property type="match status" value="1"/>
</dbReference>
<dbReference type="Gene3D" id="4.10.280.10">
    <property type="entry name" value="Helix-loop-helix DNA-binding domain"/>
    <property type="match status" value="1"/>
</dbReference>
<dbReference type="Gene3D" id="6.10.250.980">
    <property type="match status" value="1"/>
</dbReference>
<feature type="compositionally biased region" description="Basic and acidic residues" evidence="6">
    <location>
        <begin position="680"/>
        <end position="690"/>
    </location>
</feature>
<dbReference type="EMBL" id="KQ977862">
    <property type="protein sequence ID" value="KYM99259.1"/>
    <property type="molecule type" value="Genomic_DNA"/>
</dbReference>
<keyword evidence="2" id="KW-0805">Transcription regulation</keyword>
<dbReference type="GO" id="GO:0046983">
    <property type="term" value="F:protein dimerization activity"/>
    <property type="evidence" value="ECO:0007669"/>
    <property type="project" value="InterPro"/>
</dbReference>
<protein>
    <submittedName>
        <fullName evidence="9">Transcription factor HES-1</fullName>
    </submittedName>
</protein>
<gene>
    <name evidence="9" type="ORF">ALC62_09986</name>
</gene>
<feature type="compositionally biased region" description="Basic residues" evidence="6">
    <location>
        <begin position="179"/>
        <end position="191"/>
    </location>
</feature>
<dbReference type="SMART" id="SM00511">
    <property type="entry name" value="ORANGE"/>
    <property type="match status" value="1"/>
</dbReference>
<dbReference type="GO" id="GO:0006355">
    <property type="term" value="P:regulation of DNA-templated transcription"/>
    <property type="evidence" value="ECO:0007669"/>
    <property type="project" value="InterPro"/>
</dbReference>
<dbReference type="SMART" id="SM00353">
    <property type="entry name" value="HLH"/>
    <property type="match status" value="1"/>
</dbReference>
<dbReference type="PROSITE" id="PS51054">
    <property type="entry name" value="ORANGE"/>
    <property type="match status" value="1"/>
</dbReference>
<evidence type="ECO:0000313" key="9">
    <source>
        <dbReference type="EMBL" id="KYM99259.1"/>
    </source>
</evidence>
<dbReference type="SUPFAM" id="SSF47459">
    <property type="entry name" value="HLH, helix-loop-helix DNA-binding domain"/>
    <property type="match status" value="1"/>
</dbReference>
<feature type="compositionally biased region" description="Basic and acidic residues" evidence="6">
    <location>
        <begin position="62"/>
        <end position="86"/>
    </location>
</feature>
<feature type="compositionally biased region" description="Basic and acidic residues" evidence="6">
    <location>
        <begin position="652"/>
        <end position="663"/>
    </location>
</feature>
<reference evidence="9 10" key="1">
    <citation type="submission" date="2016-03" db="EMBL/GenBank/DDBJ databases">
        <title>Cyphomyrmex costatus WGS genome.</title>
        <authorList>
            <person name="Nygaard S."/>
            <person name="Hu H."/>
            <person name="Boomsma J."/>
            <person name="Zhang G."/>
        </authorList>
    </citation>
    <scope>NUCLEOTIDE SEQUENCE [LARGE SCALE GENOMIC DNA]</scope>
    <source>
        <strain evidence="9">MS0001</strain>
        <tissue evidence="9">Whole body</tissue>
    </source>
</reference>
<organism evidence="9 10">
    <name type="scientific">Cyphomyrmex costatus</name>
    <dbReference type="NCBI Taxonomy" id="456900"/>
    <lineage>
        <taxon>Eukaryota</taxon>
        <taxon>Metazoa</taxon>
        <taxon>Ecdysozoa</taxon>
        <taxon>Arthropoda</taxon>
        <taxon>Hexapoda</taxon>
        <taxon>Insecta</taxon>
        <taxon>Pterygota</taxon>
        <taxon>Neoptera</taxon>
        <taxon>Endopterygota</taxon>
        <taxon>Hymenoptera</taxon>
        <taxon>Apocrita</taxon>
        <taxon>Aculeata</taxon>
        <taxon>Formicoidea</taxon>
        <taxon>Formicidae</taxon>
        <taxon>Myrmicinae</taxon>
        <taxon>Cyphomyrmex</taxon>
    </lineage>
</organism>
<feature type="region of interest" description="Disordered" evidence="6">
    <location>
        <begin position="38"/>
        <end position="285"/>
    </location>
</feature>
<dbReference type="GO" id="GO:1990837">
    <property type="term" value="F:sequence-specific double-stranded DNA binding"/>
    <property type="evidence" value="ECO:0007669"/>
    <property type="project" value="UniProtKB-ARBA"/>
</dbReference>
<feature type="domain" description="BHLH" evidence="7">
    <location>
        <begin position="277"/>
        <end position="334"/>
    </location>
</feature>
<sequence length="690" mass="76846">MSFEKQHLRHYLLFAFQLKKTRLLQECEGRNDGCCTGKTMPSFLDRRRKERKRKREKKARGKTKEYVRVKHEEVRDRRGRKSEATRGVDSTSGRFRAPASLGDGHFDDNDDGDDEDDDDDDVEKEEEEGTSLSRRAAGGEETKLPEMPPRKRKKARERKGEAARRAGSTSKFFREARGQRRRERKKKKREARGKDEKRTRIKKKKNVRYRERREEEEERGGGELAGRKEERRREAKEDSSGTGDDGGQKTSKTEAREPDSPAPRTTNHDARPPVSFHPAANKPLMEKRRRARINQSLAALKALILDSARLENTKHSKLEKADILELTVRHLQRQRSLAQPGLSRYKAGYQDCSREVSRYLDAPDIITGNTTPMDPAVKQRLLRHLDSCVSELDLDLGSRPDSGLGSSPGSVTDRVAGTTSPGPLDHHVPVGPHCSAALTPAGLIKSEIPEMVEAARPDSSTTAGDENNNSSRPTSAFSQVNPATLDPHHPHHPSGLPVDQASTSQQNPNMLSVVQVIPSRLPDGQVVFLLPSHYVQLAAAAAANGISIGPNPPTAIWAATNMSLLKATDKLAKRPHEEIGQEWQDPTGGLKPSKSPRMEQPEQPLDFTTTSKKIKSAGSRNSTHSGVADHHHHLRQQQQQARLPTETGGPIIHEDRPSSHADSEIAVGMPSPSPIGQQPVKDEEGMWRPW</sequence>
<dbReference type="Pfam" id="PF00010">
    <property type="entry name" value="HLH"/>
    <property type="match status" value="1"/>
</dbReference>
<evidence type="ECO:0000256" key="1">
    <source>
        <dbReference type="ARBA" id="ARBA00004123"/>
    </source>
</evidence>
<dbReference type="CDD" id="cd11410">
    <property type="entry name" value="bHLH_O_HES"/>
    <property type="match status" value="1"/>
</dbReference>
<feature type="compositionally biased region" description="Acidic residues" evidence="6">
    <location>
        <begin position="108"/>
        <end position="129"/>
    </location>
</feature>
<evidence type="ECO:0000256" key="2">
    <source>
        <dbReference type="ARBA" id="ARBA00023015"/>
    </source>
</evidence>
<keyword evidence="4" id="KW-0804">Transcription</keyword>
<feature type="compositionally biased region" description="Polar residues" evidence="6">
    <location>
        <begin position="458"/>
        <end position="482"/>
    </location>
</feature>
<dbReference type="InterPro" id="IPR050370">
    <property type="entry name" value="HES_HEY"/>
</dbReference>
<feature type="compositionally biased region" description="Basic residues" evidence="6">
    <location>
        <begin position="46"/>
        <end position="61"/>
    </location>
</feature>
<dbReference type="Proteomes" id="UP000078542">
    <property type="component" value="Unassembled WGS sequence"/>
</dbReference>
<dbReference type="InterPro" id="IPR003650">
    <property type="entry name" value="Orange_dom"/>
</dbReference>
<dbReference type="InterPro" id="IPR036638">
    <property type="entry name" value="HLH_DNA-bd_sf"/>
</dbReference>
<comment type="subcellular location">
    <subcellularLocation>
        <location evidence="1">Nucleus</location>
    </subcellularLocation>
</comment>
<dbReference type="SUPFAM" id="SSF158457">
    <property type="entry name" value="Orange domain-like"/>
    <property type="match status" value="1"/>
</dbReference>
<feature type="region of interest" description="Disordered" evidence="6">
    <location>
        <begin position="454"/>
        <end position="504"/>
    </location>
</feature>
<keyword evidence="5" id="KW-0539">Nucleus</keyword>
<proteinExistence type="predicted"/>
<keyword evidence="3" id="KW-0238">DNA-binding</keyword>
<dbReference type="InterPro" id="IPR011598">
    <property type="entry name" value="bHLH_dom"/>
</dbReference>
<dbReference type="STRING" id="456900.A0A151IEI4"/>
<feature type="domain" description="Orange" evidence="8">
    <location>
        <begin position="345"/>
        <end position="385"/>
    </location>
</feature>
<evidence type="ECO:0000256" key="5">
    <source>
        <dbReference type="ARBA" id="ARBA00023242"/>
    </source>
</evidence>
<dbReference type="Pfam" id="PF07527">
    <property type="entry name" value="Hairy_orange"/>
    <property type="match status" value="1"/>
</dbReference>
<dbReference type="GO" id="GO:0005634">
    <property type="term" value="C:nucleus"/>
    <property type="evidence" value="ECO:0007669"/>
    <property type="project" value="UniProtKB-SubCell"/>
</dbReference>
<dbReference type="PROSITE" id="PS50888">
    <property type="entry name" value="BHLH"/>
    <property type="match status" value="1"/>
</dbReference>
<keyword evidence="10" id="KW-1185">Reference proteome</keyword>
<evidence type="ECO:0000313" key="10">
    <source>
        <dbReference type="Proteomes" id="UP000078542"/>
    </source>
</evidence>
<evidence type="ECO:0000256" key="4">
    <source>
        <dbReference type="ARBA" id="ARBA00023163"/>
    </source>
</evidence>
<feature type="compositionally biased region" description="Basic and acidic residues" evidence="6">
    <location>
        <begin position="208"/>
        <end position="239"/>
    </location>
</feature>
<accession>A0A151IEI4</accession>
<dbReference type="AlphaFoldDB" id="A0A151IEI4"/>
<name>A0A151IEI4_9HYME</name>